<name>A0A699JF52_TANCI</name>
<dbReference type="AlphaFoldDB" id="A0A699JF52"/>
<evidence type="ECO:0000313" key="2">
    <source>
        <dbReference type="EMBL" id="GFA32202.1"/>
    </source>
</evidence>
<organism evidence="2">
    <name type="scientific">Tanacetum cinerariifolium</name>
    <name type="common">Dalmatian daisy</name>
    <name type="synonym">Chrysanthemum cinerariifolium</name>
    <dbReference type="NCBI Taxonomy" id="118510"/>
    <lineage>
        <taxon>Eukaryota</taxon>
        <taxon>Viridiplantae</taxon>
        <taxon>Streptophyta</taxon>
        <taxon>Embryophyta</taxon>
        <taxon>Tracheophyta</taxon>
        <taxon>Spermatophyta</taxon>
        <taxon>Magnoliopsida</taxon>
        <taxon>eudicotyledons</taxon>
        <taxon>Gunneridae</taxon>
        <taxon>Pentapetalae</taxon>
        <taxon>asterids</taxon>
        <taxon>campanulids</taxon>
        <taxon>Asterales</taxon>
        <taxon>Asteraceae</taxon>
        <taxon>Asteroideae</taxon>
        <taxon>Anthemideae</taxon>
        <taxon>Anthemidinae</taxon>
        <taxon>Tanacetum</taxon>
    </lineage>
</organism>
<feature type="compositionally biased region" description="Basic residues" evidence="1">
    <location>
        <begin position="67"/>
        <end position="77"/>
    </location>
</feature>
<reference evidence="2" key="1">
    <citation type="journal article" date="2019" name="Sci. Rep.">
        <title>Draft genome of Tanacetum cinerariifolium, the natural source of mosquito coil.</title>
        <authorList>
            <person name="Yamashiro T."/>
            <person name="Shiraishi A."/>
            <person name="Satake H."/>
            <person name="Nakayama K."/>
        </authorList>
    </citation>
    <scope>NUCLEOTIDE SEQUENCE</scope>
</reference>
<gene>
    <name evidence="2" type="ORF">Tci_604174</name>
</gene>
<dbReference type="EMBL" id="BKCJ010404292">
    <property type="protein sequence ID" value="GFA32202.1"/>
    <property type="molecule type" value="Genomic_DNA"/>
</dbReference>
<evidence type="ECO:0000256" key="1">
    <source>
        <dbReference type="SAM" id="MobiDB-lite"/>
    </source>
</evidence>
<comment type="caution">
    <text evidence="2">The sequence shown here is derived from an EMBL/GenBank/DDBJ whole genome shotgun (WGS) entry which is preliminary data.</text>
</comment>
<proteinExistence type="predicted"/>
<accession>A0A699JF52</accession>
<sequence length="98" mass="10783">MPDCAELQRRHQVSKIERDAAATLLLLNLAARSPSPVVSSQCEDPPAPPENAVELPADAPPAESGRQRRRKKRRARNKMIAAAAADEEKSLAFFLVKR</sequence>
<protein>
    <submittedName>
        <fullName evidence="2">Uncharacterized protein</fullName>
    </submittedName>
</protein>
<feature type="region of interest" description="Disordered" evidence="1">
    <location>
        <begin position="35"/>
        <end position="77"/>
    </location>
</feature>